<organism evidence="2 3">
    <name type="scientific">Aeoliella mucimassa</name>
    <dbReference type="NCBI Taxonomy" id="2527972"/>
    <lineage>
        <taxon>Bacteria</taxon>
        <taxon>Pseudomonadati</taxon>
        <taxon>Planctomycetota</taxon>
        <taxon>Planctomycetia</taxon>
        <taxon>Pirellulales</taxon>
        <taxon>Lacipirellulaceae</taxon>
        <taxon>Aeoliella</taxon>
    </lineage>
</organism>
<dbReference type="EMBL" id="CP036278">
    <property type="protein sequence ID" value="QDU58991.1"/>
    <property type="molecule type" value="Genomic_DNA"/>
</dbReference>
<sequence length="84" mass="9431">MVWLFERTVEIAAWLAMIVCWISIGMTIYFFVRWVGTLQADEVDFYLLRDAAKSAGAAVGFALGLGGLACVDRFLFDADEYPQK</sequence>
<keyword evidence="1" id="KW-0472">Membrane</keyword>
<feature type="transmembrane region" description="Helical" evidence="1">
    <location>
        <begin position="12"/>
        <end position="35"/>
    </location>
</feature>
<dbReference type="OrthoDB" id="289304at2"/>
<accession>A0A518AWC4</accession>
<keyword evidence="1" id="KW-0812">Transmembrane</keyword>
<gene>
    <name evidence="2" type="ORF">Pan181_52320</name>
</gene>
<evidence type="ECO:0000313" key="2">
    <source>
        <dbReference type="EMBL" id="QDU58991.1"/>
    </source>
</evidence>
<dbReference type="KEGG" id="amuc:Pan181_52320"/>
<name>A0A518AWC4_9BACT</name>
<protein>
    <submittedName>
        <fullName evidence="2">Uncharacterized protein</fullName>
    </submittedName>
</protein>
<dbReference type="AlphaFoldDB" id="A0A518AWC4"/>
<keyword evidence="3" id="KW-1185">Reference proteome</keyword>
<feature type="transmembrane region" description="Helical" evidence="1">
    <location>
        <begin position="55"/>
        <end position="76"/>
    </location>
</feature>
<dbReference type="Proteomes" id="UP000315750">
    <property type="component" value="Chromosome"/>
</dbReference>
<evidence type="ECO:0000313" key="3">
    <source>
        <dbReference type="Proteomes" id="UP000315750"/>
    </source>
</evidence>
<dbReference type="RefSeq" id="WP_145251587.1">
    <property type="nucleotide sequence ID" value="NZ_CP036278.1"/>
</dbReference>
<evidence type="ECO:0000256" key="1">
    <source>
        <dbReference type="SAM" id="Phobius"/>
    </source>
</evidence>
<reference evidence="2 3" key="1">
    <citation type="submission" date="2019-02" db="EMBL/GenBank/DDBJ databases">
        <title>Deep-cultivation of Planctomycetes and their phenomic and genomic characterization uncovers novel biology.</title>
        <authorList>
            <person name="Wiegand S."/>
            <person name="Jogler M."/>
            <person name="Boedeker C."/>
            <person name="Pinto D."/>
            <person name="Vollmers J."/>
            <person name="Rivas-Marin E."/>
            <person name="Kohn T."/>
            <person name="Peeters S.H."/>
            <person name="Heuer A."/>
            <person name="Rast P."/>
            <person name="Oberbeckmann S."/>
            <person name="Bunk B."/>
            <person name="Jeske O."/>
            <person name="Meyerdierks A."/>
            <person name="Storesund J.E."/>
            <person name="Kallscheuer N."/>
            <person name="Luecker S."/>
            <person name="Lage O.M."/>
            <person name="Pohl T."/>
            <person name="Merkel B.J."/>
            <person name="Hornburger P."/>
            <person name="Mueller R.-W."/>
            <person name="Bruemmer F."/>
            <person name="Labrenz M."/>
            <person name="Spormann A.M."/>
            <person name="Op den Camp H."/>
            <person name="Overmann J."/>
            <person name="Amann R."/>
            <person name="Jetten M.S.M."/>
            <person name="Mascher T."/>
            <person name="Medema M.H."/>
            <person name="Devos D.P."/>
            <person name="Kaster A.-K."/>
            <person name="Ovreas L."/>
            <person name="Rohde M."/>
            <person name="Galperin M.Y."/>
            <person name="Jogler C."/>
        </authorList>
    </citation>
    <scope>NUCLEOTIDE SEQUENCE [LARGE SCALE GENOMIC DNA]</scope>
    <source>
        <strain evidence="2 3">Pan181</strain>
    </source>
</reference>
<proteinExistence type="predicted"/>
<keyword evidence="1" id="KW-1133">Transmembrane helix</keyword>